<name>A0A7X6N599_9LACO</name>
<dbReference type="EMBL" id="JAAXPN010000011">
    <property type="protein sequence ID" value="NKZ24912.1"/>
    <property type="molecule type" value="Genomic_DNA"/>
</dbReference>
<sequence>MEEQAWLITILQDLLATSIKLEERAFYQGLIDLANEQIKRLDQSSGELDGRIWNPSRWG</sequence>
<proteinExistence type="predicted"/>
<evidence type="ECO:0000313" key="2">
    <source>
        <dbReference type="Proteomes" id="UP000549765"/>
    </source>
</evidence>
<dbReference type="RefSeq" id="WP_168722669.1">
    <property type="nucleotide sequence ID" value="NZ_JAAXPN010000011.1"/>
</dbReference>
<gene>
    <name evidence="1" type="ORF">HF964_08930</name>
</gene>
<accession>A0A7X6N599</accession>
<dbReference type="Proteomes" id="UP000549765">
    <property type="component" value="Unassembled WGS sequence"/>
</dbReference>
<dbReference type="AlphaFoldDB" id="A0A7X6N599"/>
<protein>
    <submittedName>
        <fullName evidence="1">Uncharacterized protein</fullName>
    </submittedName>
</protein>
<comment type="caution">
    <text evidence="1">The sequence shown here is derived from an EMBL/GenBank/DDBJ whole genome shotgun (WGS) entry which is preliminary data.</text>
</comment>
<reference evidence="1 2" key="1">
    <citation type="submission" date="2020-04" db="EMBL/GenBank/DDBJ databases">
        <title>MicrobeNet Type strains.</title>
        <authorList>
            <person name="Nicholson A.C."/>
        </authorList>
    </citation>
    <scope>NUCLEOTIDE SEQUENCE [LARGE SCALE GENOMIC DNA]</scope>
    <source>
        <strain evidence="1 2">CCUG 61472</strain>
    </source>
</reference>
<keyword evidence="2" id="KW-1185">Reference proteome</keyword>
<organism evidence="1 2">
    <name type="scientific">Periweissella fabalis</name>
    <dbReference type="NCBI Taxonomy" id="1070421"/>
    <lineage>
        <taxon>Bacteria</taxon>
        <taxon>Bacillati</taxon>
        <taxon>Bacillota</taxon>
        <taxon>Bacilli</taxon>
        <taxon>Lactobacillales</taxon>
        <taxon>Lactobacillaceae</taxon>
        <taxon>Periweissella</taxon>
    </lineage>
</organism>
<evidence type="ECO:0000313" key="1">
    <source>
        <dbReference type="EMBL" id="NKZ24912.1"/>
    </source>
</evidence>